<evidence type="ECO:0000313" key="1">
    <source>
        <dbReference type="EMBL" id="KCZ92449.1"/>
    </source>
</evidence>
<protein>
    <submittedName>
        <fullName evidence="1">Uncharacterized protein</fullName>
    </submittedName>
</protein>
<dbReference type="eggNOG" id="ENOG5031MR9">
    <property type="taxonomic scope" value="Bacteria"/>
</dbReference>
<dbReference type="PATRIC" id="fig|1280950.3.peg.2090"/>
<comment type="caution">
    <text evidence="1">The sequence shown here is derived from an EMBL/GenBank/DDBJ whole genome shotgun (WGS) entry which is preliminary data.</text>
</comment>
<evidence type="ECO:0000313" key="2">
    <source>
        <dbReference type="Proteomes" id="UP000025171"/>
    </source>
</evidence>
<sequence length="90" mass="10035">MDAPWARSPGVVIFAAPDAYGWRLIRVMELTGRPHDLQPIWALADAERYGANAVFLGVEFDAAQRKLMVHDIEEGFSTVCFTDHTRSMAA</sequence>
<proteinExistence type="predicted"/>
<keyword evidence="2" id="KW-1185">Reference proteome</keyword>
<organism evidence="1 2">
    <name type="scientific">Hyphomonas johnsonii MHS-2</name>
    <dbReference type="NCBI Taxonomy" id="1280950"/>
    <lineage>
        <taxon>Bacteria</taxon>
        <taxon>Pseudomonadati</taxon>
        <taxon>Pseudomonadota</taxon>
        <taxon>Alphaproteobacteria</taxon>
        <taxon>Hyphomonadales</taxon>
        <taxon>Hyphomonadaceae</taxon>
        <taxon>Hyphomonas</taxon>
    </lineage>
</organism>
<gene>
    <name evidence="1" type="ORF">HJO_10449</name>
</gene>
<accession>A0A059FP88</accession>
<reference evidence="1 2" key="1">
    <citation type="journal article" date="2014" name="Antonie Van Leeuwenhoek">
        <title>Hyphomonas beringensis sp. nov. and Hyphomonas chukchiensis sp. nov., isolated from surface seawater of the Bering Sea and Chukchi Sea.</title>
        <authorList>
            <person name="Li C."/>
            <person name="Lai Q."/>
            <person name="Li G."/>
            <person name="Dong C."/>
            <person name="Wang J."/>
            <person name="Liao Y."/>
            <person name="Shao Z."/>
        </authorList>
    </citation>
    <scope>NUCLEOTIDE SEQUENCE [LARGE SCALE GENOMIC DNA]</scope>
    <source>
        <strain evidence="1 2">MHS-2</strain>
    </source>
</reference>
<dbReference type="Proteomes" id="UP000025171">
    <property type="component" value="Unassembled WGS sequence"/>
</dbReference>
<dbReference type="EMBL" id="ARYK01000004">
    <property type="protein sequence ID" value="KCZ92449.1"/>
    <property type="molecule type" value="Genomic_DNA"/>
</dbReference>
<dbReference type="AlphaFoldDB" id="A0A059FP88"/>
<name>A0A059FP88_9PROT</name>